<dbReference type="Proteomes" id="UP000637383">
    <property type="component" value="Unassembled WGS sequence"/>
</dbReference>
<proteinExistence type="predicted"/>
<evidence type="ECO:0000313" key="2">
    <source>
        <dbReference type="Proteomes" id="UP000637383"/>
    </source>
</evidence>
<name>A0ABR8KJ66_9NOSO</name>
<gene>
    <name evidence="1" type="ORF">H6H03_38155</name>
</gene>
<protein>
    <submittedName>
        <fullName evidence="1">Uncharacterized protein</fullName>
    </submittedName>
</protein>
<evidence type="ECO:0000313" key="1">
    <source>
        <dbReference type="EMBL" id="MBD2739610.1"/>
    </source>
</evidence>
<dbReference type="EMBL" id="JACJTU010000096">
    <property type="protein sequence ID" value="MBD2739610.1"/>
    <property type="molecule type" value="Genomic_DNA"/>
</dbReference>
<dbReference type="RefSeq" id="WP_190960100.1">
    <property type="nucleotide sequence ID" value="NZ_JACJTU010000096.1"/>
</dbReference>
<organism evidence="1 2">
    <name type="scientific">Nostoc paludosum FACHB-159</name>
    <dbReference type="NCBI Taxonomy" id="2692908"/>
    <lineage>
        <taxon>Bacteria</taxon>
        <taxon>Bacillati</taxon>
        <taxon>Cyanobacteriota</taxon>
        <taxon>Cyanophyceae</taxon>
        <taxon>Nostocales</taxon>
        <taxon>Nostocaceae</taxon>
        <taxon>Nostoc</taxon>
    </lineage>
</organism>
<keyword evidence="2" id="KW-1185">Reference proteome</keyword>
<sequence>MPKSNTFEEKYPYISRFVEEYGWIEIGESEHINSFVRAYDFGGTVYEGKASYRNIEAALQDLEAAIKANMEERGI</sequence>
<comment type="caution">
    <text evidence="1">The sequence shown here is derived from an EMBL/GenBank/DDBJ whole genome shotgun (WGS) entry which is preliminary data.</text>
</comment>
<reference evidence="1 2" key="1">
    <citation type="journal article" date="2020" name="ISME J.">
        <title>Comparative genomics reveals insights into cyanobacterial evolution and habitat adaptation.</title>
        <authorList>
            <person name="Chen M.Y."/>
            <person name="Teng W.K."/>
            <person name="Zhao L."/>
            <person name="Hu C.X."/>
            <person name="Zhou Y.K."/>
            <person name="Han B.P."/>
            <person name="Song L.R."/>
            <person name="Shu W.S."/>
        </authorList>
    </citation>
    <scope>NUCLEOTIDE SEQUENCE [LARGE SCALE GENOMIC DNA]</scope>
    <source>
        <strain evidence="1 2">FACHB-159</strain>
    </source>
</reference>
<accession>A0ABR8KJ66</accession>